<dbReference type="KEGG" id="mhos:CXR34_00645"/>
<name>A0A2K9D321_9MICO</name>
<dbReference type="AlphaFoldDB" id="A0A2K9D321"/>
<dbReference type="EMBL" id="CP025299">
    <property type="protein sequence ID" value="AUG28115.1"/>
    <property type="molecule type" value="Genomic_DNA"/>
</dbReference>
<organism evidence="1 2">
    <name type="scientific">Microbacterium hominis</name>
    <dbReference type="NCBI Taxonomy" id="162426"/>
    <lineage>
        <taxon>Bacteria</taxon>
        <taxon>Bacillati</taxon>
        <taxon>Actinomycetota</taxon>
        <taxon>Actinomycetes</taxon>
        <taxon>Micrococcales</taxon>
        <taxon>Microbacteriaceae</taxon>
        <taxon>Microbacterium</taxon>
    </lineage>
</organism>
<reference evidence="1 2" key="1">
    <citation type="submission" date="2017-12" db="EMBL/GenBank/DDBJ databases">
        <title>Isolation and characterization of estrogens degradatiion strain Microbacterium hominis SJTG1.</title>
        <authorList>
            <person name="Xiong W."/>
            <person name="Yin C."/>
            <person name="Zheng D."/>
            <person name="Liang R."/>
        </authorList>
    </citation>
    <scope>NUCLEOTIDE SEQUENCE [LARGE SCALE GENOMIC DNA]</scope>
    <source>
        <strain evidence="1 2">SJTG1</strain>
    </source>
</reference>
<evidence type="ECO:0000313" key="2">
    <source>
        <dbReference type="Proteomes" id="UP000233276"/>
    </source>
</evidence>
<dbReference type="Proteomes" id="UP000233276">
    <property type="component" value="Chromosome"/>
</dbReference>
<protein>
    <submittedName>
        <fullName evidence="1">Uncharacterized protein</fullName>
    </submittedName>
</protein>
<dbReference type="RefSeq" id="WP_005054971.1">
    <property type="nucleotide sequence ID" value="NZ_CP025299.1"/>
</dbReference>
<sequence length="447" mass="48185">MAESTTADLDVNRSDRRLGRAVTRVHQASRTIDPALRPRLESLLHAGEAMDFVARIHGFSDPLSASALESFAVQAGIGRQSLHSTVLPALKAANVADFALDTQGVVIEVQEFLGVTGNLIEQSYRVLQQLNPTIDEIVTLHSIEVASFAPLTTTQHLDQLHRRGFNDQVSETGLNLALATGLTKRVNSVDLAEDVIYSPYVWESGQIEIASFLRGLPPGERDALLGICEQAAQHPGLALPLLAQPTPGVFGAAQKVGLVQAATVKSTGGSGAQTYVFSPTLESEDDRLTTTEALNQRKLFVAHMLFGHERAERSGGRIHDPVVLVRALLNRGSVGPASNISTDYHLLEAHGIVRVRETDHGRAYLELVKEEIVEGGLAWLQNSSTSAGTTDPTVNLLRAPGEFTNPEQTRAGAGDLGAADEIARSAILELRKELQRATRQDRPANPR</sequence>
<gene>
    <name evidence="1" type="ORF">CXR34_00645</name>
</gene>
<evidence type="ECO:0000313" key="1">
    <source>
        <dbReference type="EMBL" id="AUG28115.1"/>
    </source>
</evidence>
<proteinExistence type="predicted"/>
<accession>A0A2K9D321</accession>